<dbReference type="Gene3D" id="2.30.30.30">
    <property type="match status" value="1"/>
</dbReference>
<evidence type="ECO:0000256" key="1">
    <source>
        <dbReference type="ARBA" id="ARBA00006956"/>
    </source>
</evidence>
<evidence type="ECO:0000256" key="5">
    <source>
        <dbReference type="ARBA" id="ARBA00031006"/>
    </source>
</evidence>
<dbReference type="GO" id="GO:0032784">
    <property type="term" value="P:regulation of DNA-templated transcription elongation"/>
    <property type="evidence" value="ECO:0007669"/>
    <property type="project" value="InterPro"/>
</dbReference>
<dbReference type="STRING" id="231916.A0A409WBG9"/>
<dbReference type="InterPro" id="IPR008991">
    <property type="entry name" value="Translation_prot_SH3-like_sf"/>
</dbReference>
<dbReference type="PANTHER" id="PTHR11125">
    <property type="entry name" value="SUPPRESSOR OF TY 5"/>
    <property type="match status" value="1"/>
</dbReference>
<dbReference type="GO" id="GO:0006357">
    <property type="term" value="P:regulation of transcription by RNA polymerase II"/>
    <property type="evidence" value="ECO:0007669"/>
    <property type="project" value="InterPro"/>
</dbReference>
<keyword evidence="9" id="KW-1185">Reference proteome</keyword>
<dbReference type="Gene3D" id="3.60.130.30">
    <property type="match status" value="1"/>
</dbReference>
<dbReference type="InParanoid" id="A0A409WBG9"/>
<dbReference type="GO" id="GO:0003729">
    <property type="term" value="F:mRNA binding"/>
    <property type="evidence" value="ECO:0007669"/>
    <property type="project" value="TreeGrafter"/>
</dbReference>
<evidence type="ECO:0000256" key="3">
    <source>
        <dbReference type="ARBA" id="ARBA00024691"/>
    </source>
</evidence>
<dbReference type="InterPro" id="IPR014722">
    <property type="entry name" value="Rib_uL2_dom2"/>
</dbReference>
<dbReference type="GO" id="GO:0006368">
    <property type="term" value="P:transcription elongation by RNA polymerase II"/>
    <property type="evidence" value="ECO:0007669"/>
    <property type="project" value="TreeGrafter"/>
</dbReference>
<dbReference type="GO" id="GO:0032044">
    <property type="term" value="C:DSIF complex"/>
    <property type="evidence" value="ECO:0007669"/>
    <property type="project" value="TreeGrafter"/>
</dbReference>
<dbReference type="InterPro" id="IPR039659">
    <property type="entry name" value="SPT5"/>
</dbReference>
<comment type="function">
    <text evidence="3">The SPT4-SPT5 complex mediates both activation and inhibition of transcription elongation, and plays a role in pre-mRNA processing. This complex seems to be important for the stability of the RNA polymerase II elongation machinery on the chromatin template but not for the inherent ability of this machinery to translocate down the gene.</text>
</comment>
<evidence type="ECO:0000313" key="8">
    <source>
        <dbReference type="EMBL" id="PPQ75820.1"/>
    </source>
</evidence>
<organism evidence="8 9">
    <name type="scientific">Gymnopilus dilepis</name>
    <dbReference type="NCBI Taxonomy" id="231916"/>
    <lineage>
        <taxon>Eukaryota</taxon>
        <taxon>Fungi</taxon>
        <taxon>Dikarya</taxon>
        <taxon>Basidiomycota</taxon>
        <taxon>Agaricomycotina</taxon>
        <taxon>Agaricomycetes</taxon>
        <taxon>Agaricomycetidae</taxon>
        <taxon>Agaricales</taxon>
        <taxon>Agaricineae</taxon>
        <taxon>Hymenogastraceae</taxon>
        <taxon>Gymnopilus</taxon>
    </lineage>
</organism>
<dbReference type="Pfam" id="PF03439">
    <property type="entry name" value="Spt5-NGN"/>
    <property type="match status" value="1"/>
</dbReference>
<evidence type="ECO:0000256" key="6">
    <source>
        <dbReference type="SAM" id="MobiDB-lite"/>
    </source>
</evidence>
<dbReference type="InterPro" id="IPR005100">
    <property type="entry name" value="NGN-domain"/>
</dbReference>
<evidence type="ECO:0000313" key="9">
    <source>
        <dbReference type="Proteomes" id="UP000284706"/>
    </source>
</evidence>
<accession>A0A409WBG9</accession>
<dbReference type="AlphaFoldDB" id="A0A409WBG9"/>
<evidence type="ECO:0000259" key="7">
    <source>
        <dbReference type="SMART" id="SM00739"/>
    </source>
</evidence>
<name>A0A409WBG9_9AGAR</name>
<feature type="region of interest" description="Disordered" evidence="6">
    <location>
        <begin position="596"/>
        <end position="615"/>
    </location>
</feature>
<keyword evidence="2" id="KW-0804">Transcription</keyword>
<evidence type="ECO:0000256" key="2">
    <source>
        <dbReference type="ARBA" id="ARBA00023163"/>
    </source>
</evidence>
<dbReference type="InterPro" id="IPR036735">
    <property type="entry name" value="NGN_dom_sf"/>
</dbReference>
<reference evidence="8 9" key="1">
    <citation type="journal article" date="2018" name="Evol. Lett.">
        <title>Horizontal gene cluster transfer increased hallucinogenic mushroom diversity.</title>
        <authorList>
            <person name="Reynolds H.T."/>
            <person name="Vijayakumar V."/>
            <person name="Gluck-Thaler E."/>
            <person name="Korotkin H.B."/>
            <person name="Matheny P.B."/>
            <person name="Slot J.C."/>
        </authorList>
    </citation>
    <scope>NUCLEOTIDE SEQUENCE [LARGE SCALE GENOMIC DNA]</scope>
    <source>
        <strain evidence="8 9">SRW20</strain>
    </source>
</reference>
<dbReference type="Proteomes" id="UP000284706">
    <property type="component" value="Unassembled WGS sequence"/>
</dbReference>
<protein>
    <recommendedName>
        <fullName evidence="4">Chromatin elongation factor SPT5</fullName>
    </recommendedName>
    <alternativeName>
        <fullName evidence="5">Chromatin elongation factor spt5</fullName>
    </alternativeName>
</protein>
<proteinExistence type="inferred from homology"/>
<feature type="domain" description="KOW" evidence="7">
    <location>
        <begin position="355"/>
        <end position="382"/>
    </location>
</feature>
<gene>
    <name evidence="8" type="ORF">CVT26_001237</name>
</gene>
<comment type="similarity">
    <text evidence="1">Belongs to the SPT5 family.</text>
</comment>
<comment type="caution">
    <text evidence="8">The sequence shown here is derived from an EMBL/GenBank/DDBJ whole genome shotgun (WGS) entry which is preliminary data.</text>
</comment>
<sequence length="1029" mass="115921">MADNRRPRKRARVSPVRRSLYILEKTWLFSGCKPANPFLDLEAQVEEDEEDVDSELEAEIFGVDEIEDEEEDVLSHRVLAQAVNETTGNVFWDQVVGRLEAQIHNLGRRILQDSETEDGGPTLPKPSDLLFEIPCTVGKEEALVFKLMTMAFALQDPKTFARSIFARKTMPGRVYVEVPSMERAKAIARIVPDLRGSKIQLVPQDWMTRLLQVAPRPAIKAQTWVRVCKPPKKYKMYQGDIAFVVKVERSRIQICLPQRYEVTEGEEGDALRPRRRLPVLVELDVLKAKLEQLKAKGEVIDHTDQGYLLMDGPVDMVTYGTHIWPIADEFRFFLGCTLLDDHLRASTQAMILKNALRPGDRVKVTAGSLLGLCGTVAELSEDTVDVHIESLDIRETVLLTEIRAYFKEGDLVRVKGGAWKDVVGWVTEVRDLRATVHRNDKHEEDAIALINLEFYEEVEMMQLRPIVPPAVRAFKEARALFERQSMRENPNAKYHGKQVMVTGGHHLKGVRGTIRDTTAAGDAIVEVHLFNLPRQKIPLKMLRIFRGNNLHAMIDGFQRADSETSSSGSSSAGPSRLVNYPALTPMQDTMVCPSTPLPVEPSSNEDPAWDPSSATPRTIADADIEPPFWLSDERFMGVRVQLIERGGDPFRRMEFKGIAGDTVTVQDRMQTRSFALTKVIPILANRKDDILACFAEGDHFGRMFKVKTFGSDKCVVRPLGMKSGKGEKLLTLETSSLVIVYPPTPHIHTLMVVDTEIVSFYFLEDEFGGSSRQTTYGVKKMIERIIIPALDEVEIGLAGVMGPSFRLNDFYFLLCADLRGRQHALEQIIVVDAFDVYDRFCFSVEVLEQGTREKYSVVSNFTVGGNGWGRDVNDSRAIQVISIFPAAAFNFGPEVWTVKNKDVMNCPFGWCTIEALGRYDPEKGGHIILWELGLIIEFPAGSLVLITSACITHSNTPACVEEGKYRASFTQYAAGALFRFVDYDFRTEADLKSEDKAKYEEMCRLKSSHWERGFGLLTKITDIWPSKQK</sequence>
<feature type="domain" description="KOW" evidence="7">
    <location>
        <begin position="405"/>
        <end position="432"/>
    </location>
</feature>
<dbReference type="SUPFAM" id="SSF50104">
    <property type="entry name" value="Translation proteins SH3-like domain"/>
    <property type="match status" value="1"/>
</dbReference>
<dbReference type="SMART" id="SM00739">
    <property type="entry name" value="KOW"/>
    <property type="match status" value="2"/>
</dbReference>
<dbReference type="EMBL" id="NHYE01005225">
    <property type="protein sequence ID" value="PPQ75820.1"/>
    <property type="molecule type" value="Genomic_DNA"/>
</dbReference>
<dbReference type="PANTHER" id="PTHR11125:SF7">
    <property type="entry name" value="TRANSCRIPTION ELONGATION FACTOR SPT5"/>
    <property type="match status" value="1"/>
</dbReference>
<evidence type="ECO:0000256" key="4">
    <source>
        <dbReference type="ARBA" id="ARBA00029865"/>
    </source>
</evidence>
<dbReference type="Gene3D" id="3.30.70.940">
    <property type="entry name" value="NusG, N-terminal domain"/>
    <property type="match status" value="1"/>
</dbReference>
<dbReference type="InterPro" id="IPR005824">
    <property type="entry name" value="KOW"/>
</dbReference>